<reference evidence="2" key="1">
    <citation type="submission" date="2023-08" db="EMBL/GenBank/DDBJ databases">
        <title>Chromosome-level Genome Assembly of mud carp (Cirrhinus molitorella).</title>
        <authorList>
            <person name="Liu H."/>
        </authorList>
    </citation>
    <scope>NUCLEOTIDE SEQUENCE</scope>
    <source>
        <strain evidence="2">Prfri</strain>
        <tissue evidence="2">Muscle</tissue>
    </source>
</reference>
<dbReference type="Proteomes" id="UP001187343">
    <property type="component" value="Unassembled WGS sequence"/>
</dbReference>
<feature type="compositionally biased region" description="Basic and acidic residues" evidence="1">
    <location>
        <begin position="83"/>
        <end position="121"/>
    </location>
</feature>
<keyword evidence="3" id="KW-1185">Reference proteome</keyword>
<accession>A0AA88P6F9</accession>
<evidence type="ECO:0000313" key="3">
    <source>
        <dbReference type="Proteomes" id="UP001187343"/>
    </source>
</evidence>
<comment type="caution">
    <text evidence="2">The sequence shown here is derived from an EMBL/GenBank/DDBJ whole genome shotgun (WGS) entry which is preliminary data.</text>
</comment>
<name>A0AA88P6F9_9TELE</name>
<dbReference type="EMBL" id="JAUYZG010000021">
    <property type="protein sequence ID" value="KAK2874668.1"/>
    <property type="molecule type" value="Genomic_DNA"/>
</dbReference>
<dbReference type="AlphaFoldDB" id="A0AA88P6F9"/>
<sequence>MNIHRKLPKGLGLRVLCKQISRYICKGHTSSSTDNEQDSERFAARSAADAALLWGRGYRKQLLHGRERSLVEERSFTKQVSSTKRDRGRGQAGEMRRRGGERERISKDKGTERKKLSWKAD</sequence>
<organism evidence="2 3">
    <name type="scientific">Cirrhinus molitorella</name>
    <name type="common">mud carp</name>
    <dbReference type="NCBI Taxonomy" id="172907"/>
    <lineage>
        <taxon>Eukaryota</taxon>
        <taxon>Metazoa</taxon>
        <taxon>Chordata</taxon>
        <taxon>Craniata</taxon>
        <taxon>Vertebrata</taxon>
        <taxon>Euteleostomi</taxon>
        <taxon>Actinopterygii</taxon>
        <taxon>Neopterygii</taxon>
        <taxon>Teleostei</taxon>
        <taxon>Ostariophysi</taxon>
        <taxon>Cypriniformes</taxon>
        <taxon>Cyprinidae</taxon>
        <taxon>Labeoninae</taxon>
        <taxon>Labeonini</taxon>
        <taxon>Cirrhinus</taxon>
    </lineage>
</organism>
<protein>
    <submittedName>
        <fullName evidence="2">Uncharacterized protein</fullName>
    </submittedName>
</protein>
<evidence type="ECO:0000256" key="1">
    <source>
        <dbReference type="SAM" id="MobiDB-lite"/>
    </source>
</evidence>
<feature type="region of interest" description="Disordered" evidence="1">
    <location>
        <begin position="69"/>
        <end position="121"/>
    </location>
</feature>
<gene>
    <name evidence="2" type="ORF">Q8A67_021821</name>
</gene>
<evidence type="ECO:0000313" key="2">
    <source>
        <dbReference type="EMBL" id="KAK2874668.1"/>
    </source>
</evidence>
<proteinExistence type="predicted"/>